<organism evidence="1 2">
    <name type="scientific">Pedobacter psychrodurus</name>
    <dbReference type="NCBI Taxonomy" id="2530456"/>
    <lineage>
        <taxon>Bacteria</taxon>
        <taxon>Pseudomonadati</taxon>
        <taxon>Bacteroidota</taxon>
        <taxon>Sphingobacteriia</taxon>
        <taxon>Sphingobacteriales</taxon>
        <taxon>Sphingobacteriaceae</taxon>
        <taxon>Pedobacter</taxon>
    </lineage>
</organism>
<sequence length="101" mass="11820">MDEQRFNQRLFNQNISDYFTKIGAKQIYKGSYPANETANEALRNKLKENQWNGKHHTFGLSDDEPFTVYAFRNNGKNYIVNVQTNSAQGHIFIMELKSEVR</sequence>
<dbReference type="RefSeq" id="WP_131532446.1">
    <property type="nucleotide sequence ID" value="NZ_SJSO01000016.1"/>
</dbReference>
<accession>A0A4R0PRM4</accession>
<keyword evidence="2" id="KW-1185">Reference proteome</keyword>
<dbReference type="OrthoDB" id="9792021at2"/>
<name>A0A4R0PRM4_9SPHI</name>
<dbReference type="AlphaFoldDB" id="A0A4R0PRM4"/>
<gene>
    <name evidence="1" type="ORF">EZ456_17715</name>
</gene>
<dbReference type="EMBL" id="SJSO01000016">
    <property type="protein sequence ID" value="TCD23440.1"/>
    <property type="molecule type" value="Genomic_DNA"/>
</dbReference>
<dbReference type="Proteomes" id="UP000293925">
    <property type="component" value="Unassembled WGS sequence"/>
</dbReference>
<proteinExistence type="predicted"/>
<comment type="caution">
    <text evidence="1">The sequence shown here is derived from an EMBL/GenBank/DDBJ whole genome shotgun (WGS) entry which is preliminary data.</text>
</comment>
<evidence type="ECO:0000313" key="2">
    <source>
        <dbReference type="Proteomes" id="UP000293925"/>
    </source>
</evidence>
<reference evidence="1 2" key="1">
    <citation type="submission" date="2019-02" db="EMBL/GenBank/DDBJ databases">
        <title>Pedobacter sp. RP-3-21 sp. nov., isolated from Arctic soil.</title>
        <authorList>
            <person name="Dahal R.H."/>
        </authorList>
    </citation>
    <scope>NUCLEOTIDE SEQUENCE [LARGE SCALE GENOMIC DNA]</scope>
    <source>
        <strain evidence="1 2">RP-3-21</strain>
    </source>
</reference>
<protein>
    <submittedName>
        <fullName evidence="1">Uncharacterized protein</fullName>
    </submittedName>
</protein>
<evidence type="ECO:0000313" key="1">
    <source>
        <dbReference type="EMBL" id="TCD23440.1"/>
    </source>
</evidence>